<dbReference type="EMBL" id="JADZGI010000001">
    <property type="protein sequence ID" value="MBH0112422.1"/>
    <property type="molecule type" value="Genomic_DNA"/>
</dbReference>
<accession>A0A931HAJ1</accession>
<feature type="transmembrane region" description="Helical" evidence="1">
    <location>
        <begin position="317"/>
        <end position="339"/>
    </location>
</feature>
<feature type="transmembrane region" description="Helical" evidence="1">
    <location>
        <begin position="193"/>
        <end position="214"/>
    </location>
</feature>
<evidence type="ECO:0000256" key="1">
    <source>
        <dbReference type="SAM" id="Phobius"/>
    </source>
</evidence>
<feature type="transmembrane region" description="Helical" evidence="1">
    <location>
        <begin position="375"/>
        <end position="394"/>
    </location>
</feature>
<keyword evidence="1" id="KW-0812">Transmembrane</keyword>
<sequence>MAVAGLSVGALLFWPRLARARLWRATITPLASIIGSGFLILGPILTDNFGTWAILAMAVLCLAGYLFGAAIRYNIERIDEPDADTALAGALERASSWALAFAYVISVAYYLNLFGAFAARIFGAPSEWLGRLITTGAYGLILTAGLTRGFSLLERMEQLTVSIKLVVIAALVAALAVHAQIEWDGHHLHTSGMKLGLAGSIQLMFGLIVTVQGFETSRYLGGHYSASEREASMRLSQWIATLIYLAYVVLLAVSFESGTFELDDTAIIDLMRQVSPVLGPLLILAALSAQFSAAVADTNGSGGLVAELTRQKAGMKPTYLALVGAGLALTWLADVFQIVSYASRAFALYYAIQSALAALRAWYGGDPAGRFIRCFGFGFLTLLGIAAALFGTAVES</sequence>
<organism evidence="2 3">
    <name type="scientific">Novosphingobium aureum</name>
    <dbReference type="NCBI Taxonomy" id="2792964"/>
    <lineage>
        <taxon>Bacteria</taxon>
        <taxon>Pseudomonadati</taxon>
        <taxon>Pseudomonadota</taxon>
        <taxon>Alphaproteobacteria</taxon>
        <taxon>Sphingomonadales</taxon>
        <taxon>Sphingomonadaceae</taxon>
        <taxon>Novosphingobium</taxon>
    </lineage>
</organism>
<gene>
    <name evidence="2" type="ORF">I5E68_05565</name>
</gene>
<comment type="caution">
    <text evidence="2">The sequence shown here is derived from an EMBL/GenBank/DDBJ whole genome shotgun (WGS) entry which is preliminary data.</text>
</comment>
<reference evidence="2" key="1">
    <citation type="submission" date="2020-11" db="EMBL/GenBank/DDBJ databases">
        <title>Novosphingobium aureum sp. nov., a marine bacterium isolated from sediment of a salt flat.</title>
        <authorList>
            <person name="Yoo Y."/>
            <person name="Kim J.-J."/>
        </authorList>
    </citation>
    <scope>NUCLEOTIDE SEQUENCE</scope>
    <source>
        <strain evidence="2">YJ-S2-02</strain>
    </source>
</reference>
<keyword evidence="1" id="KW-0472">Membrane</keyword>
<feature type="transmembrane region" description="Helical" evidence="1">
    <location>
        <begin position="128"/>
        <end position="147"/>
    </location>
</feature>
<evidence type="ECO:0008006" key="4">
    <source>
        <dbReference type="Google" id="ProtNLM"/>
    </source>
</evidence>
<feature type="transmembrane region" description="Helical" evidence="1">
    <location>
        <begin position="51"/>
        <end position="75"/>
    </location>
</feature>
<feature type="transmembrane region" description="Helical" evidence="1">
    <location>
        <begin position="345"/>
        <end position="363"/>
    </location>
</feature>
<protein>
    <recommendedName>
        <fullName evidence="4">Amino acid permease</fullName>
    </recommendedName>
</protein>
<feature type="transmembrane region" description="Helical" evidence="1">
    <location>
        <begin position="159"/>
        <end position="181"/>
    </location>
</feature>
<dbReference type="Proteomes" id="UP000617634">
    <property type="component" value="Unassembled WGS sequence"/>
</dbReference>
<name>A0A931HAJ1_9SPHN</name>
<feature type="transmembrane region" description="Helical" evidence="1">
    <location>
        <begin position="235"/>
        <end position="255"/>
    </location>
</feature>
<proteinExistence type="predicted"/>
<feature type="transmembrane region" description="Helical" evidence="1">
    <location>
        <begin position="275"/>
        <end position="296"/>
    </location>
</feature>
<feature type="transmembrane region" description="Helical" evidence="1">
    <location>
        <begin position="96"/>
        <end position="122"/>
    </location>
</feature>
<dbReference type="AlphaFoldDB" id="A0A931HAJ1"/>
<evidence type="ECO:0000313" key="2">
    <source>
        <dbReference type="EMBL" id="MBH0112422.1"/>
    </source>
</evidence>
<dbReference type="Gene3D" id="1.20.1740.10">
    <property type="entry name" value="Amino acid/polyamine transporter I"/>
    <property type="match status" value="1"/>
</dbReference>
<feature type="transmembrane region" description="Helical" evidence="1">
    <location>
        <begin position="22"/>
        <end position="45"/>
    </location>
</feature>
<evidence type="ECO:0000313" key="3">
    <source>
        <dbReference type="Proteomes" id="UP000617634"/>
    </source>
</evidence>
<keyword evidence="3" id="KW-1185">Reference proteome</keyword>
<keyword evidence="1" id="KW-1133">Transmembrane helix</keyword>